<comment type="cofactor">
    <cofactor evidence="12">
        <name>NAD(+)</name>
        <dbReference type="ChEBI" id="CHEBI:57540"/>
    </cofactor>
    <text evidence="12">Binds 1 NAD(+) per subunit.</text>
</comment>
<evidence type="ECO:0000256" key="9">
    <source>
        <dbReference type="PIRSR" id="PIRSR601088-2"/>
    </source>
</evidence>
<name>A0AAE3HG31_9FIRM</name>
<dbReference type="PANTHER" id="PTHR32092:SF14">
    <property type="entry name" value="MALTOSE-6'-PHOSPHATE GLUCOSIDASE"/>
    <property type="match status" value="1"/>
</dbReference>
<dbReference type="SUPFAM" id="SSF56327">
    <property type="entry name" value="LDH C-terminal domain-like"/>
    <property type="match status" value="1"/>
</dbReference>
<evidence type="ECO:0000256" key="12">
    <source>
        <dbReference type="RuleBase" id="RU361152"/>
    </source>
</evidence>
<feature type="active site" description="Proton donor" evidence="8">
    <location>
        <position position="173"/>
    </location>
</feature>
<comment type="caution">
    <text evidence="14">The sequence shown here is derived from an EMBL/GenBank/DDBJ whole genome shotgun (WGS) entry which is preliminary data.</text>
</comment>
<keyword evidence="7 12" id="KW-0326">Glycosidase</keyword>
<proteinExistence type="inferred from homology"/>
<dbReference type="PANTHER" id="PTHR32092">
    <property type="entry name" value="6-PHOSPHO-BETA-GLUCOSIDASE-RELATED"/>
    <property type="match status" value="1"/>
</dbReference>
<dbReference type="RefSeq" id="WP_257529853.1">
    <property type="nucleotide sequence ID" value="NZ_JANKAS010000003.1"/>
</dbReference>
<feature type="site" description="Increases basicity of active site Tyr" evidence="11">
    <location>
        <position position="112"/>
    </location>
</feature>
<dbReference type="GO" id="GO:0046872">
    <property type="term" value="F:metal ion binding"/>
    <property type="evidence" value="ECO:0007669"/>
    <property type="project" value="UniProtKB-KW"/>
</dbReference>
<evidence type="ECO:0000313" key="15">
    <source>
        <dbReference type="Proteomes" id="UP001205748"/>
    </source>
</evidence>
<keyword evidence="15" id="KW-1185">Reference proteome</keyword>
<evidence type="ECO:0000256" key="6">
    <source>
        <dbReference type="ARBA" id="ARBA00023211"/>
    </source>
</evidence>
<evidence type="ECO:0000256" key="4">
    <source>
        <dbReference type="ARBA" id="ARBA00022801"/>
    </source>
</evidence>
<dbReference type="PROSITE" id="PS01324">
    <property type="entry name" value="GLYCOSYL_HYDROL_F4"/>
    <property type="match status" value="1"/>
</dbReference>
<dbReference type="GO" id="GO:0016616">
    <property type="term" value="F:oxidoreductase activity, acting on the CH-OH group of donors, NAD or NADP as acceptor"/>
    <property type="evidence" value="ECO:0007669"/>
    <property type="project" value="InterPro"/>
</dbReference>
<gene>
    <name evidence="14" type="ORF">NSA47_05195</name>
</gene>
<feature type="binding site" evidence="10">
    <location>
        <position position="172"/>
    </location>
    <ligand>
        <name>Mn(2+)</name>
        <dbReference type="ChEBI" id="CHEBI:29035"/>
    </ligand>
</feature>
<dbReference type="Proteomes" id="UP001205748">
    <property type="component" value="Unassembled WGS sequence"/>
</dbReference>
<feature type="binding site" evidence="9">
    <location>
        <position position="96"/>
    </location>
    <ligand>
        <name>substrate</name>
    </ligand>
</feature>
<keyword evidence="10" id="KW-0533">Nickel</keyword>
<organism evidence="14 15">
    <name type="scientific">Irregularibacter muris</name>
    <dbReference type="NCBI Taxonomy" id="1796619"/>
    <lineage>
        <taxon>Bacteria</taxon>
        <taxon>Bacillati</taxon>
        <taxon>Bacillota</taxon>
        <taxon>Clostridia</taxon>
        <taxon>Eubacteriales</taxon>
        <taxon>Eubacteriaceae</taxon>
        <taxon>Irregularibacter</taxon>
    </lineage>
</organism>
<dbReference type="GO" id="GO:0005975">
    <property type="term" value="P:carbohydrate metabolic process"/>
    <property type="evidence" value="ECO:0007669"/>
    <property type="project" value="InterPro"/>
</dbReference>
<evidence type="ECO:0000313" key="14">
    <source>
        <dbReference type="EMBL" id="MCR1898384.1"/>
    </source>
</evidence>
<dbReference type="Pfam" id="PF02056">
    <property type="entry name" value="Glyco_hydro_4"/>
    <property type="match status" value="1"/>
</dbReference>
<dbReference type="InterPro" id="IPR019802">
    <property type="entry name" value="GlycHydrolase_4_CS"/>
</dbReference>
<keyword evidence="10" id="KW-0170">Cobalt</keyword>
<dbReference type="Gene3D" id="3.40.50.720">
    <property type="entry name" value="NAD(P)-binding Rossmann-like Domain"/>
    <property type="match status" value="1"/>
</dbReference>
<comment type="similarity">
    <text evidence="1 12">Belongs to the glycosyl hydrolase 4 family.</text>
</comment>
<keyword evidence="5 12" id="KW-0520">NAD</keyword>
<evidence type="ECO:0000256" key="7">
    <source>
        <dbReference type="ARBA" id="ARBA00023295"/>
    </source>
</evidence>
<feature type="active site" description="Proton acceptor" evidence="8">
    <location>
        <position position="265"/>
    </location>
</feature>
<keyword evidence="4 12" id="KW-0378">Hydrolase</keyword>
<dbReference type="InterPro" id="IPR015955">
    <property type="entry name" value="Lactate_DH/Glyco_Ohase_4_C"/>
</dbReference>
<evidence type="ECO:0000256" key="3">
    <source>
        <dbReference type="ARBA" id="ARBA00022723"/>
    </source>
</evidence>
<protein>
    <submittedName>
        <fullName evidence="14">Maltose-6'-phosphate glucosidase</fullName>
    </submittedName>
</protein>
<accession>A0AAE3HG31</accession>
<dbReference type="SUPFAM" id="SSF51735">
    <property type="entry name" value="NAD(P)-binding Rossmann-fold domains"/>
    <property type="match status" value="1"/>
</dbReference>
<keyword evidence="6 10" id="KW-0464">Manganese</keyword>
<evidence type="ECO:0000256" key="1">
    <source>
        <dbReference type="ARBA" id="ARBA00010141"/>
    </source>
</evidence>
<dbReference type="InterPro" id="IPR036291">
    <property type="entry name" value="NAD(P)-bd_dom_sf"/>
</dbReference>
<evidence type="ECO:0000256" key="5">
    <source>
        <dbReference type="ARBA" id="ARBA00023027"/>
    </source>
</evidence>
<dbReference type="AlphaFoldDB" id="A0AAE3HG31"/>
<feature type="binding site" evidence="9">
    <location>
        <position position="285"/>
    </location>
    <ligand>
        <name>substrate</name>
    </ligand>
</feature>
<evidence type="ECO:0000256" key="8">
    <source>
        <dbReference type="PIRSR" id="PIRSR601088-1"/>
    </source>
</evidence>
<evidence type="ECO:0000259" key="13">
    <source>
        <dbReference type="Pfam" id="PF11975"/>
    </source>
</evidence>
<keyword evidence="3 10" id="KW-0479">Metal-binding</keyword>
<comment type="subunit">
    <text evidence="2">Homotetramer.</text>
</comment>
<feature type="binding site" evidence="10">
    <location>
        <position position="202"/>
    </location>
    <ligand>
        <name>Mn(2+)</name>
        <dbReference type="ChEBI" id="CHEBI:29035"/>
    </ligand>
</feature>
<dbReference type="InterPro" id="IPR001088">
    <property type="entry name" value="Glyco_hydro_4"/>
</dbReference>
<sequence length="443" mass="50358">MTTNNLNITIAGGGSTYTPGIVQALLNDLDKLPIKKLVLYDNDPQRNRDMYLIIDFMLKKKGVCHVELVETTKPKEAFSKCDFVFTQIRVGGLEMREKDEKIPLKYGLIGQETCGLGGFAYGLRSIKGLLEIVGYVQDYSPEAWILNYTNPESIVAEAVRRQYPKAKILNACDMTISIEETIAVNYGYDRKNWISDYYGLNHFGWYTKIYDKSLKRDVMPEIIRKLSISPMKVADFNAGDESWQETYSMMSVMTKNFPQNIPNSYLQYYLYPDIAVEHADKEYTRANKVMNGREKNTKEMARKICEGKKEDILNFNFGEHGQYIVDMAISILHDLHQRFMLIVPNKGAIPNLREDAVVEIPAYVGATGVEPISLRGNICDFHKGLMEAQVAAEKLLVDAYFEGSYQKALQAFTLNQTVPSARVAKLVLDDMMGANKAYWPELK</sequence>
<dbReference type="InterPro" id="IPR022616">
    <property type="entry name" value="Glyco_hydro_4_C"/>
</dbReference>
<evidence type="ECO:0000256" key="11">
    <source>
        <dbReference type="PIRSR" id="PIRSR601088-4"/>
    </source>
</evidence>
<reference evidence="14" key="1">
    <citation type="submission" date="2022-07" db="EMBL/GenBank/DDBJ databases">
        <title>Enhanced cultured diversity of the mouse gut microbiota enables custom-made synthetic communities.</title>
        <authorList>
            <person name="Afrizal A."/>
        </authorList>
    </citation>
    <scope>NUCLEOTIDE SEQUENCE</scope>
    <source>
        <strain evidence="14">DSM 28593</strain>
    </source>
</reference>
<keyword evidence="10" id="KW-0408">Iron</keyword>
<dbReference type="EMBL" id="JANKAS010000003">
    <property type="protein sequence ID" value="MCR1898384.1"/>
    <property type="molecule type" value="Genomic_DNA"/>
</dbReference>
<dbReference type="Gene3D" id="3.90.110.10">
    <property type="entry name" value="Lactate dehydrogenase/glycoside hydrolase, family 4, C-terminal"/>
    <property type="match status" value="1"/>
</dbReference>
<evidence type="ECO:0000256" key="10">
    <source>
        <dbReference type="PIRSR" id="PIRSR601088-3"/>
    </source>
</evidence>
<dbReference type="Pfam" id="PF11975">
    <property type="entry name" value="Glyco_hydro_4C"/>
    <property type="match status" value="1"/>
</dbReference>
<feature type="domain" description="Glycosyl hydrolase family 4 C-terminal" evidence="13">
    <location>
        <begin position="197"/>
        <end position="418"/>
    </location>
</feature>
<feature type="binding site" evidence="9">
    <location>
        <position position="150"/>
    </location>
    <ligand>
        <name>substrate</name>
    </ligand>
</feature>
<dbReference type="GO" id="GO:0004553">
    <property type="term" value="F:hydrolase activity, hydrolyzing O-glycosyl compounds"/>
    <property type="evidence" value="ECO:0007669"/>
    <property type="project" value="InterPro"/>
</dbReference>
<evidence type="ECO:0000256" key="2">
    <source>
        <dbReference type="ARBA" id="ARBA00011881"/>
    </source>
</evidence>
<dbReference type="PRINTS" id="PR00732">
    <property type="entry name" value="GLHYDRLASE4"/>
</dbReference>